<dbReference type="PANTHER" id="PTHR31252">
    <property type="entry name" value="DUF4419 DOMAIN-CONTAINING PROTEIN"/>
    <property type="match status" value="1"/>
</dbReference>
<dbReference type="PANTHER" id="PTHR31252:SF11">
    <property type="entry name" value="DUF4419 DOMAIN-CONTAINING PROTEIN"/>
    <property type="match status" value="1"/>
</dbReference>
<evidence type="ECO:0000313" key="1">
    <source>
        <dbReference type="EMBL" id="CAF4128906.1"/>
    </source>
</evidence>
<dbReference type="InterPro" id="IPR025533">
    <property type="entry name" value="DUF4419"/>
</dbReference>
<dbReference type="Pfam" id="PF14388">
    <property type="entry name" value="DUF4419"/>
    <property type="match status" value="1"/>
</dbReference>
<dbReference type="Gene3D" id="2.70.130.10">
    <property type="entry name" value="Mannose-6-phosphate receptor binding domain"/>
    <property type="match status" value="1"/>
</dbReference>
<gene>
    <name evidence="1" type="ORF">UJA718_LOCUS2092</name>
</gene>
<accession>A0A819WX57</accession>
<protein>
    <submittedName>
        <fullName evidence="1">Uncharacterized protein</fullName>
    </submittedName>
</protein>
<sequence length="345" mass="38602">MAQRKLCSACNQWFMGSNLGSRYRWKNCHSVAHVLATINGENPCRYVDSAGIIDLTSLGHTDGTPAFPDISQSASSWMQYCDRVVSFSEYSFNPCKPFTEGTTCKDVAVCQVPFTSGESFILAKHDSAVWIPPIGFGGSATLTYTYQTKHTNIERCNKQHDLVSIVCEQDFRRGEKGETSSMENFRINYPLTSDLNGCKHRVSNAFVTNVFKAYYDHYPLEPSVDDFWVTIIQGKKELIVSADDLRISDAERPKHEAKSVPGVDWESVVRMIAELIRKNMKTDLASLITKPFLTTKPVEQAVFNCALMDATKAYYSYGVTLLCGIPEVTLRGSQGDFQQIIDSIN</sequence>
<dbReference type="EMBL" id="CAJOBP010000135">
    <property type="protein sequence ID" value="CAF4128906.1"/>
    <property type="molecule type" value="Genomic_DNA"/>
</dbReference>
<keyword evidence="2" id="KW-1185">Reference proteome</keyword>
<dbReference type="InterPro" id="IPR009011">
    <property type="entry name" value="Man6P_isomerase_rcpt-bd_dom_sf"/>
</dbReference>
<organism evidence="1 2">
    <name type="scientific">Rotaria socialis</name>
    <dbReference type="NCBI Taxonomy" id="392032"/>
    <lineage>
        <taxon>Eukaryota</taxon>
        <taxon>Metazoa</taxon>
        <taxon>Spiralia</taxon>
        <taxon>Gnathifera</taxon>
        <taxon>Rotifera</taxon>
        <taxon>Eurotatoria</taxon>
        <taxon>Bdelloidea</taxon>
        <taxon>Philodinida</taxon>
        <taxon>Philodinidae</taxon>
        <taxon>Rotaria</taxon>
    </lineage>
</organism>
<dbReference type="Proteomes" id="UP000663873">
    <property type="component" value="Unassembled WGS sequence"/>
</dbReference>
<reference evidence="1" key="1">
    <citation type="submission" date="2021-02" db="EMBL/GenBank/DDBJ databases">
        <authorList>
            <person name="Nowell W R."/>
        </authorList>
    </citation>
    <scope>NUCLEOTIDE SEQUENCE</scope>
</reference>
<comment type="caution">
    <text evidence="1">The sequence shown here is derived from an EMBL/GenBank/DDBJ whole genome shotgun (WGS) entry which is preliminary data.</text>
</comment>
<evidence type="ECO:0000313" key="2">
    <source>
        <dbReference type="Proteomes" id="UP000663873"/>
    </source>
</evidence>
<name>A0A819WX57_9BILA</name>
<dbReference type="AlphaFoldDB" id="A0A819WX57"/>
<proteinExistence type="predicted"/>
<dbReference type="SUPFAM" id="SSF50911">
    <property type="entry name" value="Mannose 6-phosphate receptor domain"/>
    <property type="match status" value="1"/>
</dbReference>